<organism evidence="1 2">
    <name type="scientific">Chitinophaga polysaccharea</name>
    <dbReference type="NCBI Taxonomy" id="1293035"/>
    <lineage>
        <taxon>Bacteria</taxon>
        <taxon>Pseudomonadati</taxon>
        <taxon>Bacteroidota</taxon>
        <taxon>Chitinophagia</taxon>
        <taxon>Chitinophagales</taxon>
        <taxon>Chitinophagaceae</taxon>
        <taxon>Chitinophaga</taxon>
    </lineage>
</organism>
<proteinExistence type="predicted"/>
<evidence type="ECO:0000313" key="1">
    <source>
        <dbReference type="EMBL" id="TWF38844.1"/>
    </source>
</evidence>
<dbReference type="RefSeq" id="WP_145671278.1">
    <property type="nucleotide sequence ID" value="NZ_VIWO01000006.1"/>
</dbReference>
<keyword evidence="2" id="KW-1185">Reference proteome</keyword>
<sequence>MTAHEFLSHHGELKDVNVHFVKAGNTIVKPLVGLLEEYLSAQGITTGRQVVKTASPAKRRLANTKNS</sequence>
<protein>
    <submittedName>
        <fullName evidence="1">Uncharacterized protein</fullName>
    </submittedName>
</protein>
<comment type="caution">
    <text evidence="1">The sequence shown here is derived from an EMBL/GenBank/DDBJ whole genome shotgun (WGS) entry which is preliminary data.</text>
</comment>
<gene>
    <name evidence="1" type="ORF">FHW36_10667</name>
</gene>
<dbReference type="Proteomes" id="UP000320811">
    <property type="component" value="Unassembled WGS sequence"/>
</dbReference>
<reference evidence="1 2" key="1">
    <citation type="submission" date="2019-06" db="EMBL/GenBank/DDBJ databases">
        <title>Sorghum-associated microbial communities from plants grown in Nebraska, USA.</title>
        <authorList>
            <person name="Schachtman D."/>
        </authorList>
    </citation>
    <scope>NUCLEOTIDE SEQUENCE [LARGE SCALE GENOMIC DNA]</scope>
    <source>
        <strain evidence="1 2">1209</strain>
    </source>
</reference>
<dbReference type="EMBL" id="VIWO01000006">
    <property type="protein sequence ID" value="TWF38844.1"/>
    <property type="molecule type" value="Genomic_DNA"/>
</dbReference>
<accession>A0A561PL56</accession>
<evidence type="ECO:0000313" key="2">
    <source>
        <dbReference type="Proteomes" id="UP000320811"/>
    </source>
</evidence>
<name>A0A561PL56_9BACT</name>
<dbReference type="AlphaFoldDB" id="A0A561PL56"/>